<dbReference type="OrthoDB" id="1419830at2"/>
<reference evidence="1 2" key="1">
    <citation type="submission" date="2018-12" db="EMBL/GenBank/DDBJ databases">
        <title>Genome sequencing of Eikenella corrodens KCOM 3110 (= JS217).</title>
        <authorList>
            <person name="Koo J.-K."/>
            <person name="Park S.-N."/>
            <person name="Lim Y.K."/>
        </authorList>
    </citation>
    <scope>NUCLEOTIDE SEQUENCE [LARGE SCALE GENOMIC DNA]</scope>
    <source>
        <strain evidence="1 2">KCOM 3110</strain>
    </source>
</reference>
<proteinExistence type="predicted"/>
<name>A0A3S9SMW6_EIKCO</name>
<organism evidence="1 2">
    <name type="scientific">Eikenella corrodens</name>
    <dbReference type="NCBI Taxonomy" id="539"/>
    <lineage>
        <taxon>Bacteria</taxon>
        <taxon>Pseudomonadati</taxon>
        <taxon>Pseudomonadota</taxon>
        <taxon>Betaproteobacteria</taxon>
        <taxon>Neisseriales</taxon>
        <taxon>Neisseriaceae</taxon>
        <taxon>Eikenella</taxon>
    </lineage>
</organism>
<dbReference type="Proteomes" id="UP000282435">
    <property type="component" value="Chromosome"/>
</dbReference>
<sequence length="223" mass="24487">MLLICTSLMLCACAAPSYNYTPNVENISLPPIGSQNTVNIGDEMLRQGIITKADVLSFSTATRINFAYSIPPGNYRKTGDSSAGQNFLISSIEGQQVIVRALADPVVSILLKPNKDVCLITILNLVSCPTSEITTPPSIKQIVVPSDRSFQQTLIYSGKIGNRVKIGYREFIHNMARSDFSNDVEYDLTESKTIGYKGALIEIIDANNQSITYKVIRNFNTPQ</sequence>
<evidence type="ECO:0000313" key="2">
    <source>
        <dbReference type="Proteomes" id="UP000282435"/>
    </source>
</evidence>
<dbReference type="EMBL" id="CP034670">
    <property type="protein sequence ID" value="AZR60845.1"/>
    <property type="molecule type" value="Genomic_DNA"/>
</dbReference>
<accession>A0A3S9SMW6</accession>
<gene>
    <name evidence="1" type="ORF">ELB75_10060</name>
</gene>
<protein>
    <submittedName>
        <fullName evidence="1">Uncharacterized protein</fullName>
    </submittedName>
</protein>
<dbReference type="AlphaFoldDB" id="A0A3S9SMW6"/>
<evidence type="ECO:0000313" key="1">
    <source>
        <dbReference type="EMBL" id="AZR60845.1"/>
    </source>
</evidence>